<dbReference type="eggNOG" id="KOG1052">
    <property type="taxonomic scope" value="Eukaryota"/>
</dbReference>
<proteinExistence type="predicted"/>
<dbReference type="Proteomes" id="UP000030645">
    <property type="component" value="Unassembled WGS sequence"/>
</dbReference>
<evidence type="ECO:0000313" key="2">
    <source>
        <dbReference type="Proteomes" id="UP000030645"/>
    </source>
</evidence>
<gene>
    <name evidence="1" type="ORF">L484_007164</name>
</gene>
<protein>
    <submittedName>
        <fullName evidence="1">Uncharacterized protein</fullName>
    </submittedName>
</protein>
<sequence length="131" mass="14305">MMIKKKDHVVPVIFVFVLLVWLSTRVFLLGSAQKSSTTNNNRSIEVNVGVILDLETTFGKMGLRCINMAISDFYASNPHYNTRLILHTKGSKSDVVGAAAAEIVGLPLPTLSLSLKVYTESVNSSDPHNSI</sequence>
<dbReference type="PANTHER" id="PTHR34836:SF1">
    <property type="entry name" value="OS09G0428600 PROTEIN"/>
    <property type="match status" value="1"/>
</dbReference>
<dbReference type="STRING" id="981085.W9S7E0"/>
<accession>W9S7E0</accession>
<name>W9S7E0_9ROSA</name>
<evidence type="ECO:0000313" key="1">
    <source>
        <dbReference type="EMBL" id="EXC18791.1"/>
    </source>
</evidence>
<organism evidence="1 2">
    <name type="scientific">Morus notabilis</name>
    <dbReference type="NCBI Taxonomy" id="981085"/>
    <lineage>
        <taxon>Eukaryota</taxon>
        <taxon>Viridiplantae</taxon>
        <taxon>Streptophyta</taxon>
        <taxon>Embryophyta</taxon>
        <taxon>Tracheophyta</taxon>
        <taxon>Spermatophyta</taxon>
        <taxon>Magnoliopsida</taxon>
        <taxon>eudicotyledons</taxon>
        <taxon>Gunneridae</taxon>
        <taxon>Pentapetalae</taxon>
        <taxon>rosids</taxon>
        <taxon>fabids</taxon>
        <taxon>Rosales</taxon>
        <taxon>Moraceae</taxon>
        <taxon>Moreae</taxon>
        <taxon>Morus</taxon>
    </lineage>
</organism>
<dbReference type="AlphaFoldDB" id="W9S7E0"/>
<dbReference type="InterPro" id="IPR015683">
    <property type="entry name" value="Ionotropic_Glu_rcpt"/>
</dbReference>
<keyword evidence="2" id="KW-1185">Reference proteome</keyword>
<dbReference type="EMBL" id="KE345839">
    <property type="protein sequence ID" value="EXC18791.1"/>
    <property type="molecule type" value="Genomic_DNA"/>
</dbReference>
<dbReference type="PANTHER" id="PTHR34836">
    <property type="entry name" value="OS06G0188250 PROTEIN"/>
    <property type="match status" value="1"/>
</dbReference>
<reference evidence="2" key="1">
    <citation type="submission" date="2013-01" db="EMBL/GenBank/DDBJ databases">
        <title>Draft Genome Sequence of a Mulberry Tree, Morus notabilis C.K. Schneid.</title>
        <authorList>
            <person name="He N."/>
            <person name="Zhao S."/>
        </authorList>
    </citation>
    <scope>NUCLEOTIDE SEQUENCE</scope>
</reference>